<dbReference type="InterPro" id="IPR014710">
    <property type="entry name" value="RmlC-like_jellyroll"/>
</dbReference>
<dbReference type="SMART" id="SM00342">
    <property type="entry name" value="HTH_ARAC"/>
    <property type="match status" value="1"/>
</dbReference>
<evidence type="ECO:0000256" key="3">
    <source>
        <dbReference type="ARBA" id="ARBA00023163"/>
    </source>
</evidence>
<dbReference type="InterPro" id="IPR011051">
    <property type="entry name" value="RmlC_Cupin_sf"/>
</dbReference>
<keyword evidence="6" id="KW-1185">Reference proteome</keyword>
<dbReference type="EMBL" id="SJPJ01000001">
    <property type="protein sequence ID" value="TWT81593.1"/>
    <property type="molecule type" value="Genomic_DNA"/>
</dbReference>
<evidence type="ECO:0000256" key="1">
    <source>
        <dbReference type="ARBA" id="ARBA00023015"/>
    </source>
</evidence>
<dbReference type="Proteomes" id="UP000315010">
    <property type="component" value="Unassembled WGS sequence"/>
</dbReference>
<name>A0A5C5Z4W0_9BACT</name>
<keyword evidence="1" id="KW-0805">Transcription regulation</keyword>
<reference evidence="5 6" key="1">
    <citation type="submission" date="2019-02" db="EMBL/GenBank/DDBJ databases">
        <title>Deep-cultivation of Planctomycetes and their phenomic and genomic characterization uncovers novel biology.</title>
        <authorList>
            <person name="Wiegand S."/>
            <person name="Jogler M."/>
            <person name="Boedeker C."/>
            <person name="Pinto D."/>
            <person name="Vollmers J."/>
            <person name="Rivas-Marin E."/>
            <person name="Kohn T."/>
            <person name="Peeters S.H."/>
            <person name="Heuer A."/>
            <person name="Rast P."/>
            <person name="Oberbeckmann S."/>
            <person name="Bunk B."/>
            <person name="Jeske O."/>
            <person name="Meyerdierks A."/>
            <person name="Storesund J.E."/>
            <person name="Kallscheuer N."/>
            <person name="Luecker S."/>
            <person name="Lage O.M."/>
            <person name="Pohl T."/>
            <person name="Merkel B.J."/>
            <person name="Hornburger P."/>
            <person name="Mueller R.-W."/>
            <person name="Bruemmer F."/>
            <person name="Labrenz M."/>
            <person name="Spormann A.M."/>
            <person name="Op Den Camp H."/>
            <person name="Overmann J."/>
            <person name="Amann R."/>
            <person name="Jetten M.S.M."/>
            <person name="Mascher T."/>
            <person name="Medema M.H."/>
            <person name="Devos D.P."/>
            <person name="Kaster A.-K."/>
            <person name="Ovreas L."/>
            <person name="Rohde M."/>
            <person name="Galperin M.Y."/>
            <person name="Jogler C."/>
        </authorList>
    </citation>
    <scope>NUCLEOTIDE SEQUENCE [LARGE SCALE GENOMIC DNA]</scope>
    <source>
        <strain evidence="5 6">CA13</strain>
    </source>
</reference>
<evidence type="ECO:0000256" key="2">
    <source>
        <dbReference type="ARBA" id="ARBA00023125"/>
    </source>
</evidence>
<evidence type="ECO:0000313" key="5">
    <source>
        <dbReference type="EMBL" id="TWT81593.1"/>
    </source>
</evidence>
<dbReference type="PANTHER" id="PTHR43280">
    <property type="entry name" value="ARAC-FAMILY TRANSCRIPTIONAL REGULATOR"/>
    <property type="match status" value="1"/>
</dbReference>
<dbReference type="InterPro" id="IPR020449">
    <property type="entry name" value="Tscrpt_reg_AraC-type_HTH"/>
</dbReference>
<accession>A0A5C5Z4W0</accession>
<dbReference type="InterPro" id="IPR018060">
    <property type="entry name" value="HTH_AraC"/>
</dbReference>
<dbReference type="RefSeq" id="WP_146397595.1">
    <property type="nucleotide sequence ID" value="NZ_SJPJ01000001.1"/>
</dbReference>
<dbReference type="SUPFAM" id="SSF51182">
    <property type="entry name" value="RmlC-like cupins"/>
    <property type="match status" value="1"/>
</dbReference>
<feature type="domain" description="HTH araC/xylS-type" evidence="4">
    <location>
        <begin position="236"/>
        <end position="334"/>
    </location>
</feature>
<keyword evidence="2" id="KW-0238">DNA-binding</keyword>
<dbReference type="Gene3D" id="2.60.120.10">
    <property type="entry name" value="Jelly Rolls"/>
    <property type="match status" value="1"/>
</dbReference>
<comment type="caution">
    <text evidence="5">The sequence shown here is derived from an EMBL/GenBank/DDBJ whole genome shotgun (WGS) entry which is preliminary data.</text>
</comment>
<evidence type="ECO:0000259" key="4">
    <source>
        <dbReference type="PROSITE" id="PS01124"/>
    </source>
</evidence>
<keyword evidence="3" id="KW-0804">Transcription</keyword>
<dbReference type="PRINTS" id="PR00032">
    <property type="entry name" value="HTHARAC"/>
</dbReference>
<dbReference type="PROSITE" id="PS00041">
    <property type="entry name" value="HTH_ARAC_FAMILY_1"/>
    <property type="match status" value="1"/>
</dbReference>
<organism evidence="5 6">
    <name type="scientific">Novipirellula herctigrandis</name>
    <dbReference type="NCBI Taxonomy" id="2527986"/>
    <lineage>
        <taxon>Bacteria</taxon>
        <taxon>Pseudomonadati</taxon>
        <taxon>Planctomycetota</taxon>
        <taxon>Planctomycetia</taxon>
        <taxon>Pirellulales</taxon>
        <taxon>Pirellulaceae</taxon>
        <taxon>Novipirellula</taxon>
    </lineage>
</organism>
<dbReference type="AlphaFoldDB" id="A0A5C5Z4W0"/>
<protein>
    <submittedName>
        <fullName evidence="5">HTH-type transcriptional activator RhaR</fullName>
    </submittedName>
</protein>
<gene>
    <name evidence="5" type="primary">rhaR_1</name>
    <name evidence="5" type="ORF">CA13_30460</name>
</gene>
<dbReference type="InterPro" id="IPR018062">
    <property type="entry name" value="HTH_AraC-typ_CS"/>
</dbReference>
<evidence type="ECO:0000313" key="6">
    <source>
        <dbReference type="Proteomes" id="UP000315010"/>
    </source>
</evidence>
<dbReference type="GO" id="GO:0003700">
    <property type="term" value="F:DNA-binding transcription factor activity"/>
    <property type="evidence" value="ECO:0007669"/>
    <property type="project" value="InterPro"/>
</dbReference>
<dbReference type="Pfam" id="PF12833">
    <property type="entry name" value="HTH_18"/>
    <property type="match status" value="1"/>
</dbReference>
<sequence>MTVKLPGHERCDVVDIEAFTAPSCYDIHNPKWYNINPSSCSEPPFRCLYGEIRQMEPILVDQLPDAQSLFGVKRYAQSTFSMPWHLHNFFELTLIVEGHGTRIVGDSIDSFAAGDLLLIGPQLPHVWKNEESNSTNLAKAITVQFADGFPAPDFLGLAQMNPVVKMYQMANRGIQLRGELKSRTTARMEALPDQRGARQLLTLLEILVDVALSPEKHPMASERYSPPASVDMVRWSEINRYILDRFREPITAAELANIAQMHPSSLGRYIKRMSGLTLTQYVNQFRVGHACGLLANEQKPIVDICFDSGFQNLSHFNRYFRRSKGCSPSEYRRTLNEVMD</sequence>
<dbReference type="PROSITE" id="PS01124">
    <property type="entry name" value="HTH_ARAC_FAMILY_2"/>
    <property type="match status" value="1"/>
</dbReference>
<dbReference type="OrthoDB" id="9778008at2"/>
<dbReference type="PANTHER" id="PTHR43280:SF27">
    <property type="entry name" value="TRANSCRIPTIONAL REGULATOR MTLR"/>
    <property type="match status" value="1"/>
</dbReference>
<proteinExistence type="predicted"/>
<dbReference type="SUPFAM" id="SSF46689">
    <property type="entry name" value="Homeodomain-like"/>
    <property type="match status" value="2"/>
</dbReference>
<dbReference type="Gene3D" id="1.10.10.60">
    <property type="entry name" value="Homeodomain-like"/>
    <property type="match status" value="2"/>
</dbReference>
<dbReference type="GO" id="GO:0043565">
    <property type="term" value="F:sequence-specific DNA binding"/>
    <property type="evidence" value="ECO:0007669"/>
    <property type="project" value="InterPro"/>
</dbReference>
<dbReference type="InterPro" id="IPR009057">
    <property type="entry name" value="Homeodomain-like_sf"/>
</dbReference>